<proteinExistence type="predicted"/>
<gene>
    <name evidence="2" type="ORF">EYF80_059797</name>
</gene>
<sequence length="120" mass="13214">MRVPPLRPVSEPFLCVAVSLQLRHRVPPLCRDLQEQAVLVREPGPSGDGGQNGDPAHLARVRRLPEGQQQRGPEAAGRRQIHFSVGVRTQRQAGQSGHLLAHRPDRADLLEAQLPPPEMP</sequence>
<reference evidence="2 3" key="1">
    <citation type="submission" date="2019-03" db="EMBL/GenBank/DDBJ databases">
        <title>First draft genome of Liparis tanakae, snailfish: a comprehensive survey of snailfish specific genes.</title>
        <authorList>
            <person name="Kim W."/>
            <person name="Song I."/>
            <person name="Jeong J.-H."/>
            <person name="Kim D."/>
            <person name="Kim S."/>
            <person name="Ryu S."/>
            <person name="Song J.Y."/>
            <person name="Lee S.K."/>
        </authorList>
    </citation>
    <scope>NUCLEOTIDE SEQUENCE [LARGE SCALE GENOMIC DNA]</scope>
    <source>
        <tissue evidence="2">Muscle</tissue>
    </source>
</reference>
<dbReference type="Proteomes" id="UP000314294">
    <property type="component" value="Unassembled WGS sequence"/>
</dbReference>
<keyword evidence="3" id="KW-1185">Reference proteome</keyword>
<evidence type="ECO:0000256" key="1">
    <source>
        <dbReference type="SAM" id="MobiDB-lite"/>
    </source>
</evidence>
<protein>
    <submittedName>
        <fullName evidence="2">Uncharacterized protein</fullName>
    </submittedName>
</protein>
<accession>A0A4Z2EN99</accession>
<dbReference type="AlphaFoldDB" id="A0A4Z2EN99"/>
<comment type="caution">
    <text evidence="2">The sequence shown here is derived from an EMBL/GenBank/DDBJ whole genome shotgun (WGS) entry which is preliminary data.</text>
</comment>
<name>A0A4Z2EN99_9TELE</name>
<dbReference type="EMBL" id="SRLO01004906">
    <property type="protein sequence ID" value="TNN30051.1"/>
    <property type="molecule type" value="Genomic_DNA"/>
</dbReference>
<organism evidence="2 3">
    <name type="scientific">Liparis tanakae</name>
    <name type="common">Tanaka's snailfish</name>
    <dbReference type="NCBI Taxonomy" id="230148"/>
    <lineage>
        <taxon>Eukaryota</taxon>
        <taxon>Metazoa</taxon>
        <taxon>Chordata</taxon>
        <taxon>Craniata</taxon>
        <taxon>Vertebrata</taxon>
        <taxon>Euteleostomi</taxon>
        <taxon>Actinopterygii</taxon>
        <taxon>Neopterygii</taxon>
        <taxon>Teleostei</taxon>
        <taxon>Neoteleostei</taxon>
        <taxon>Acanthomorphata</taxon>
        <taxon>Eupercaria</taxon>
        <taxon>Perciformes</taxon>
        <taxon>Cottioidei</taxon>
        <taxon>Cottales</taxon>
        <taxon>Liparidae</taxon>
        <taxon>Liparis</taxon>
    </lineage>
</organism>
<evidence type="ECO:0000313" key="2">
    <source>
        <dbReference type="EMBL" id="TNN30051.1"/>
    </source>
</evidence>
<evidence type="ECO:0000313" key="3">
    <source>
        <dbReference type="Proteomes" id="UP000314294"/>
    </source>
</evidence>
<feature type="region of interest" description="Disordered" evidence="1">
    <location>
        <begin position="40"/>
        <end position="120"/>
    </location>
</feature>